<dbReference type="CDD" id="cd03302">
    <property type="entry name" value="Adenylsuccinate_lyase_2"/>
    <property type="match status" value="1"/>
</dbReference>
<dbReference type="Gene3D" id="1.20.200.10">
    <property type="entry name" value="Fumarase/aspartase (Central domain)"/>
    <property type="match status" value="1"/>
</dbReference>
<keyword evidence="3 5" id="KW-0456">Lyase</keyword>
<dbReference type="Pfam" id="PF10397">
    <property type="entry name" value="ADSL_C"/>
    <property type="match status" value="1"/>
</dbReference>
<dbReference type="PROSITE" id="PS00163">
    <property type="entry name" value="FUMARATE_LYASES"/>
    <property type="match status" value="1"/>
</dbReference>
<proteinExistence type="inferred from homology"/>
<evidence type="ECO:0000313" key="7">
    <source>
        <dbReference type="EMBL" id="MCG5032559.1"/>
    </source>
</evidence>
<protein>
    <recommendedName>
        <fullName evidence="4 5">Adenylosuccinate lyase</fullName>
        <shortName evidence="5">ASL</shortName>
        <ecNumber evidence="4 5">4.3.2.2</ecNumber>
    </recommendedName>
    <alternativeName>
        <fullName evidence="5">Adenylosuccinase</fullName>
    </alternativeName>
</protein>
<dbReference type="EC" id="4.3.2.2" evidence="4 5"/>
<dbReference type="SUPFAM" id="SSF48557">
    <property type="entry name" value="L-aspartase-like"/>
    <property type="match status" value="1"/>
</dbReference>
<keyword evidence="2 5" id="KW-0658">Purine biosynthesis</keyword>
<dbReference type="Proteomes" id="UP001200089">
    <property type="component" value="Unassembled WGS sequence"/>
</dbReference>
<dbReference type="Pfam" id="PF00206">
    <property type="entry name" value="Lyase_1"/>
    <property type="match status" value="1"/>
</dbReference>
<dbReference type="Gene3D" id="1.10.275.60">
    <property type="match status" value="1"/>
</dbReference>
<dbReference type="NCBIfam" id="TIGR00928">
    <property type="entry name" value="purB"/>
    <property type="match status" value="1"/>
</dbReference>
<dbReference type="InterPro" id="IPR019468">
    <property type="entry name" value="AdenyloSucc_lyase_C"/>
</dbReference>
<dbReference type="PANTHER" id="PTHR43172:SF1">
    <property type="entry name" value="ADENYLOSUCCINATE LYASE"/>
    <property type="match status" value="1"/>
</dbReference>
<dbReference type="GO" id="GO:0004018">
    <property type="term" value="F:N6-(1,2-dicarboxyethyl)AMP AMP-lyase (fumarate-forming) activity"/>
    <property type="evidence" value="ECO:0007669"/>
    <property type="project" value="UniProtKB-UniRule"/>
</dbReference>
<keyword evidence="1" id="KW-0028">Amino-acid biosynthesis</keyword>
<reference evidence="7" key="1">
    <citation type="submission" date="2022-01" db="EMBL/GenBank/DDBJ databases">
        <title>Collection of gut derived symbiotic bacterial strains cultured from healthy donors.</title>
        <authorList>
            <person name="Lin H."/>
            <person name="Kohout C."/>
            <person name="Waligurski E."/>
            <person name="Pamer E.G."/>
        </authorList>
    </citation>
    <scope>NUCLEOTIDE SEQUENCE</scope>
    <source>
        <strain evidence="7">DFI.1.11</strain>
    </source>
</reference>
<dbReference type="FunFam" id="1.10.275.60:FF:000001">
    <property type="entry name" value="Adenylosuccinate lyase"/>
    <property type="match status" value="1"/>
</dbReference>
<evidence type="ECO:0000256" key="5">
    <source>
        <dbReference type="RuleBase" id="RU361172"/>
    </source>
</evidence>
<dbReference type="GO" id="GO:0005829">
    <property type="term" value="C:cytosol"/>
    <property type="evidence" value="ECO:0007669"/>
    <property type="project" value="TreeGrafter"/>
</dbReference>
<dbReference type="RefSeq" id="WP_015527100.1">
    <property type="nucleotide sequence ID" value="NZ_CAKXSV010000017.1"/>
</dbReference>
<comment type="caution">
    <text evidence="7">The sequence shown here is derived from an EMBL/GenBank/DDBJ whole genome shotgun (WGS) entry which is preliminary data.</text>
</comment>
<comment type="catalytic activity">
    <reaction evidence="5">
        <text>(2S)-2-[5-amino-1-(5-phospho-beta-D-ribosyl)imidazole-4-carboxamido]succinate = 5-amino-1-(5-phospho-beta-D-ribosyl)imidazole-4-carboxamide + fumarate</text>
        <dbReference type="Rhea" id="RHEA:23920"/>
        <dbReference type="ChEBI" id="CHEBI:29806"/>
        <dbReference type="ChEBI" id="CHEBI:58443"/>
        <dbReference type="ChEBI" id="CHEBI:58475"/>
        <dbReference type="EC" id="4.3.2.2"/>
    </reaction>
</comment>
<accession>A0AAW5CLQ2</accession>
<dbReference type="InterPro" id="IPR000362">
    <property type="entry name" value="Fumarate_lyase_fam"/>
</dbReference>
<feature type="domain" description="Adenylosuccinate lyase C-terminal" evidence="6">
    <location>
        <begin position="370"/>
        <end position="454"/>
    </location>
</feature>
<evidence type="ECO:0000256" key="4">
    <source>
        <dbReference type="NCBIfam" id="TIGR00928"/>
    </source>
</evidence>
<name>A0AAW5CLQ2_9FIRM</name>
<comment type="pathway">
    <text evidence="5">Purine metabolism; AMP biosynthesis via de novo pathway; AMP from IMP: step 2/2.</text>
</comment>
<dbReference type="InterPro" id="IPR020557">
    <property type="entry name" value="Fumarate_lyase_CS"/>
</dbReference>
<comment type="similarity">
    <text evidence="5">Belongs to the lyase 1 family. Adenylosuccinate lyase subfamily.</text>
</comment>
<dbReference type="SMART" id="SM00998">
    <property type="entry name" value="ADSL_C"/>
    <property type="match status" value="1"/>
</dbReference>
<dbReference type="GO" id="GO:0044208">
    <property type="term" value="P:'de novo' AMP biosynthetic process"/>
    <property type="evidence" value="ECO:0007669"/>
    <property type="project" value="TreeGrafter"/>
</dbReference>
<evidence type="ECO:0000256" key="1">
    <source>
        <dbReference type="ARBA" id="ARBA00022605"/>
    </source>
</evidence>
<dbReference type="PRINTS" id="PR00149">
    <property type="entry name" value="FUMRATELYASE"/>
</dbReference>
<dbReference type="EMBL" id="JAKNDE010000003">
    <property type="protein sequence ID" value="MCG5032559.1"/>
    <property type="molecule type" value="Genomic_DNA"/>
</dbReference>
<dbReference type="PANTHER" id="PTHR43172">
    <property type="entry name" value="ADENYLOSUCCINATE LYASE"/>
    <property type="match status" value="1"/>
</dbReference>
<comment type="pathway">
    <text evidence="5">Purine metabolism; IMP biosynthesis via de novo pathway; 5-amino-1-(5-phospho-D-ribosyl)imidazole-4-carboxamide from 5-amino-1-(5-phospho-D-ribosyl)imidazole-4-carboxylate: step 2/2.</text>
</comment>
<evidence type="ECO:0000256" key="3">
    <source>
        <dbReference type="ARBA" id="ARBA00023239"/>
    </source>
</evidence>
<dbReference type="Gene3D" id="1.10.40.30">
    <property type="entry name" value="Fumarase/aspartase (C-terminal domain)"/>
    <property type="match status" value="1"/>
</dbReference>
<comment type="catalytic activity">
    <reaction evidence="5">
        <text>N(6)-(1,2-dicarboxyethyl)-AMP = fumarate + AMP</text>
        <dbReference type="Rhea" id="RHEA:16853"/>
        <dbReference type="ChEBI" id="CHEBI:29806"/>
        <dbReference type="ChEBI" id="CHEBI:57567"/>
        <dbReference type="ChEBI" id="CHEBI:456215"/>
        <dbReference type="EC" id="4.3.2.2"/>
    </reaction>
</comment>
<dbReference type="InterPro" id="IPR022761">
    <property type="entry name" value="Fumarate_lyase_N"/>
</dbReference>
<gene>
    <name evidence="7" type="primary">purB</name>
    <name evidence="7" type="ORF">L0P48_02875</name>
</gene>
<evidence type="ECO:0000256" key="2">
    <source>
        <dbReference type="ARBA" id="ARBA00022755"/>
    </source>
</evidence>
<dbReference type="AlphaFoldDB" id="A0AAW5CLQ2"/>
<sequence>MNTDRYVSPLSERYASKEMQYIFSPDMKFRTWRKLWIALAETERELGLNITQEQIDEMKAHADDINYDVAKERERQVRHDVMSHVYAFGVQCPKAKGIIHLGATSCYVGDNTDIIVMTEALKLVRKKLVNVIAELSKFAAQYKDQPTLAFTHFQPAQPTTVGKRATLWTQEFLMDLEDLEYVLSTMKLLGSKGTTGTQASFLELFDGDQETIDKIDPMIAEKMGFKSCYPVSGQTYSRKVDTRVLNILAGIAASAHKMSNDIRLLQHLKEVEEPFEKSQIGSSAMAYKRNPMRSERIASLSRYVMIDALNPAITSATQWFERTLDDSANKRLSVPEGFLAIDGILDLCLNVVDGLVVYPKVIEKRLMSELPFMATENIMMDAVKAGGDRQELHERIRELSMEAGKNVKVEGKDNNLLELIAADPAFNLTLEDLQKSMDPSRYTGRAKEQTEAFIANVVQPVLDAHKDLLGVKVEINV</sequence>
<evidence type="ECO:0000259" key="6">
    <source>
        <dbReference type="SMART" id="SM00998"/>
    </source>
</evidence>
<organism evidence="7 8">
    <name type="scientific">Blautia massiliensis</name>
    <name type="common">ex Durand et al. 2017</name>
    <dbReference type="NCBI Taxonomy" id="1737424"/>
    <lineage>
        <taxon>Bacteria</taxon>
        <taxon>Bacillati</taxon>
        <taxon>Bacillota</taxon>
        <taxon>Clostridia</taxon>
        <taxon>Lachnospirales</taxon>
        <taxon>Lachnospiraceae</taxon>
        <taxon>Blautia</taxon>
    </lineage>
</organism>
<evidence type="ECO:0000313" key="8">
    <source>
        <dbReference type="Proteomes" id="UP001200089"/>
    </source>
</evidence>
<dbReference type="InterPro" id="IPR004769">
    <property type="entry name" value="Pur_lyase"/>
</dbReference>
<dbReference type="GO" id="GO:0008652">
    <property type="term" value="P:amino acid biosynthetic process"/>
    <property type="evidence" value="ECO:0007669"/>
    <property type="project" value="UniProtKB-KW"/>
</dbReference>
<dbReference type="GO" id="GO:0070626">
    <property type="term" value="F:(S)-2-(5-amino-1-(5-phospho-D-ribosyl)imidazole-4-carboxamido) succinate lyase (fumarate-forming) activity"/>
    <property type="evidence" value="ECO:0007669"/>
    <property type="project" value="TreeGrafter"/>
</dbReference>
<dbReference type="InterPro" id="IPR008948">
    <property type="entry name" value="L-Aspartase-like"/>
</dbReference>